<protein>
    <submittedName>
        <fullName evidence="2">Integrase</fullName>
    </submittedName>
</protein>
<reference evidence="2" key="1">
    <citation type="submission" date="2016-10" db="EMBL/GenBank/DDBJ databases">
        <title>Evolution and Comparative Genomics of Conjugative MDR Plasmids in Vibrio species.</title>
        <authorList>
            <person name="Li R."/>
            <person name="Ye L."/>
            <person name="Wong M.Ho.Yin."/>
            <person name="Zheng Z."/>
            <person name="Chan E.Wai.Chi."/>
            <person name="Chen S."/>
        </authorList>
    </citation>
    <scope>NUCLEOTIDE SEQUENCE</scope>
    <source>
        <plasmid evidence="2">pVPS91</plasmid>
    </source>
</reference>
<sequence>MRQTMNGIKATFCVVILLLSPNALSNAPDWLNKHSHPSYRYTQSACAPISSDPYTAKLIAETKAKGALAQSFGGHVTATSTLTKNDKELDGSNVSSEQLTERIEIRSSRKLSALTTISQGKYTIDNKEHFCIWLGSNS</sequence>
<organism evidence="2">
    <name type="scientific">Vibrio parahaemolyticus</name>
    <dbReference type="NCBI Taxonomy" id="670"/>
    <lineage>
        <taxon>Bacteria</taxon>
        <taxon>Pseudomonadati</taxon>
        <taxon>Pseudomonadota</taxon>
        <taxon>Gammaproteobacteria</taxon>
        <taxon>Vibrionales</taxon>
        <taxon>Vibrionaceae</taxon>
        <taxon>Vibrio</taxon>
    </lineage>
</organism>
<name>A0A1P8DRI4_VIBPH</name>
<dbReference type="AlphaFoldDB" id="A0A1P8DRI4"/>
<dbReference type="EMBL" id="KX957972">
    <property type="protein sequence ID" value="APU91737.1"/>
    <property type="molecule type" value="Genomic_DNA"/>
</dbReference>
<evidence type="ECO:0000256" key="1">
    <source>
        <dbReference type="SAM" id="SignalP"/>
    </source>
</evidence>
<evidence type="ECO:0000313" key="2">
    <source>
        <dbReference type="EMBL" id="APU91737.1"/>
    </source>
</evidence>
<accession>A0A1P8DRI4</accession>
<feature type="signal peptide" evidence="1">
    <location>
        <begin position="1"/>
        <end position="25"/>
    </location>
</feature>
<keyword evidence="2" id="KW-0614">Plasmid</keyword>
<feature type="chain" id="PRO_5012591409" evidence="1">
    <location>
        <begin position="26"/>
        <end position="138"/>
    </location>
</feature>
<keyword evidence="1" id="KW-0732">Signal</keyword>
<geneLocation type="plasmid" evidence="2">
    <name>pVPS91</name>
</geneLocation>
<proteinExistence type="predicted"/>